<dbReference type="EMBL" id="JAABNR010000017">
    <property type="protein sequence ID" value="NBZ89085.1"/>
    <property type="molecule type" value="Genomic_DNA"/>
</dbReference>
<sequence length="236" mass="24763">MIPKGMALALFTHFNVNSDTDSATMALDLTSLTPSQFVFRDAFGAAITFFGTGLTYGPTGPTGGLVRGFEEKTIAGDTAFSGSGFKLNAAALAEAMALVAVDDGRAIFAMLTRGNDTVRGSANEDYLVGGQGADRLFGAGGSDYLESGAGNDTMTGGAGSDWFFFKTRGDGVNVITDFIDTNRINDDFLHISRAAYRDMTTAEDANGVLLVFSASSSVYVAGWTLAEIGRDDFILI</sequence>
<evidence type="ECO:0000256" key="2">
    <source>
        <dbReference type="ARBA" id="ARBA00022525"/>
    </source>
</evidence>
<dbReference type="RefSeq" id="WP_168775886.1">
    <property type="nucleotide sequence ID" value="NZ_JAABNR010000017.1"/>
</dbReference>
<gene>
    <name evidence="3" type="ORF">GV832_15960</name>
</gene>
<organism evidence="3 4">
    <name type="scientific">Stagnihabitans tardus</name>
    <dbReference type="NCBI Taxonomy" id="2699202"/>
    <lineage>
        <taxon>Bacteria</taxon>
        <taxon>Pseudomonadati</taxon>
        <taxon>Pseudomonadota</taxon>
        <taxon>Alphaproteobacteria</taxon>
        <taxon>Rhodobacterales</taxon>
        <taxon>Paracoccaceae</taxon>
        <taxon>Stagnihabitans</taxon>
    </lineage>
</organism>
<evidence type="ECO:0000256" key="1">
    <source>
        <dbReference type="ARBA" id="ARBA00004613"/>
    </source>
</evidence>
<comment type="subcellular location">
    <subcellularLocation>
        <location evidence="1">Secreted</location>
    </subcellularLocation>
</comment>
<dbReference type="Pfam" id="PF00353">
    <property type="entry name" value="HemolysinCabind"/>
    <property type="match status" value="1"/>
</dbReference>
<evidence type="ECO:0000313" key="3">
    <source>
        <dbReference type="EMBL" id="NBZ89085.1"/>
    </source>
</evidence>
<dbReference type="GO" id="GO:0005509">
    <property type="term" value="F:calcium ion binding"/>
    <property type="evidence" value="ECO:0007669"/>
    <property type="project" value="InterPro"/>
</dbReference>
<evidence type="ECO:0000313" key="4">
    <source>
        <dbReference type="Proteomes" id="UP001193501"/>
    </source>
</evidence>
<name>A0AAE4YG61_9RHOB</name>
<dbReference type="InterPro" id="IPR050557">
    <property type="entry name" value="RTX_toxin/Mannuronan_C5-epim"/>
</dbReference>
<dbReference type="InterPro" id="IPR011049">
    <property type="entry name" value="Serralysin-like_metalloprot_C"/>
</dbReference>
<dbReference type="SUPFAM" id="SSF51120">
    <property type="entry name" value="beta-Roll"/>
    <property type="match status" value="1"/>
</dbReference>
<dbReference type="AlphaFoldDB" id="A0AAE4YG61"/>
<proteinExistence type="predicted"/>
<comment type="caution">
    <text evidence="3">The sequence shown here is derived from an EMBL/GenBank/DDBJ whole genome shotgun (WGS) entry which is preliminary data.</text>
</comment>
<accession>A0AAE4YG61</accession>
<evidence type="ECO:0008006" key="5">
    <source>
        <dbReference type="Google" id="ProtNLM"/>
    </source>
</evidence>
<keyword evidence="4" id="KW-1185">Reference proteome</keyword>
<dbReference type="Proteomes" id="UP001193501">
    <property type="component" value="Unassembled WGS sequence"/>
</dbReference>
<protein>
    <recommendedName>
        <fullName evidence="5">Calcium-binding protein</fullName>
    </recommendedName>
</protein>
<dbReference type="PANTHER" id="PTHR38340">
    <property type="entry name" value="S-LAYER PROTEIN"/>
    <property type="match status" value="1"/>
</dbReference>
<keyword evidence="2" id="KW-0964">Secreted</keyword>
<dbReference type="PANTHER" id="PTHR38340:SF1">
    <property type="entry name" value="S-LAYER PROTEIN"/>
    <property type="match status" value="1"/>
</dbReference>
<dbReference type="InterPro" id="IPR001343">
    <property type="entry name" value="Hemolysn_Ca-bd"/>
</dbReference>
<dbReference type="GO" id="GO:0005576">
    <property type="term" value="C:extracellular region"/>
    <property type="evidence" value="ECO:0007669"/>
    <property type="project" value="UniProtKB-SubCell"/>
</dbReference>
<reference evidence="3" key="1">
    <citation type="submission" date="2020-01" db="EMBL/GenBank/DDBJ databases">
        <authorList>
            <person name="Chen W.-M."/>
        </authorList>
    </citation>
    <scope>NUCLEOTIDE SEQUENCE</scope>
    <source>
        <strain evidence="3">CYK-10</strain>
    </source>
</reference>
<dbReference type="PRINTS" id="PR00313">
    <property type="entry name" value="CABNDNGRPT"/>
</dbReference>
<dbReference type="Gene3D" id="2.150.10.10">
    <property type="entry name" value="Serralysin-like metalloprotease, C-terminal"/>
    <property type="match status" value="1"/>
</dbReference>